<dbReference type="Proteomes" id="UP000253410">
    <property type="component" value="Unassembled WGS sequence"/>
</dbReference>
<accession>A0A365XVW5</accession>
<dbReference type="NCBIfam" id="NF038153">
    <property type="entry name" value="lant_leader_L1a"/>
    <property type="match status" value="1"/>
</dbReference>
<evidence type="ECO:0000313" key="1">
    <source>
        <dbReference type="EMBL" id="RBL90151.1"/>
    </source>
</evidence>
<dbReference type="InterPro" id="IPR058238">
    <property type="entry name" value="Lant_leader_dom"/>
</dbReference>
<name>A0A365XVW5_9BACT</name>
<sequence length="68" mass="7188">MKKKNVSLHKKLVLGKSTVAALNVSQQQMIAGGVTTVTVTKLITCNSQGETCATAPVRTKPCELCNTL</sequence>
<dbReference type="EMBL" id="QFFJ01000002">
    <property type="protein sequence ID" value="RBL90151.1"/>
    <property type="molecule type" value="Genomic_DNA"/>
</dbReference>
<keyword evidence="2" id="KW-1185">Reference proteome</keyword>
<evidence type="ECO:0000313" key="2">
    <source>
        <dbReference type="Proteomes" id="UP000253410"/>
    </source>
</evidence>
<reference evidence="1 2" key="1">
    <citation type="submission" date="2018-05" db="EMBL/GenBank/DDBJ databases">
        <title>Chitinophaga sp. K3CV102501T nov., isolated from isolated from a monsoon evergreen broad-leaved forest soil.</title>
        <authorList>
            <person name="Lv Y."/>
        </authorList>
    </citation>
    <scope>NUCLEOTIDE SEQUENCE [LARGE SCALE GENOMIC DNA]</scope>
    <source>
        <strain evidence="1 2">GDMCC 1.1325</strain>
    </source>
</reference>
<dbReference type="OrthoDB" id="680113at2"/>
<dbReference type="RefSeq" id="WP_113618902.1">
    <property type="nucleotide sequence ID" value="NZ_QFFJ01000002.1"/>
</dbReference>
<gene>
    <name evidence="1" type="ORF">DF182_27170</name>
</gene>
<organism evidence="1 2">
    <name type="scientific">Chitinophaga flava</name>
    <dbReference type="NCBI Taxonomy" id="2259036"/>
    <lineage>
        <taxon>Bacteria</taxon>
        <taxon>Pseudomonadati</taxon>
        <taxon>Bacteroidota</taxon>
        <taxon>Chitinophagia</taxon>
        <taxon>Chitinophagales</taxon>
        <taxon>Chitinophagaceae</taxon>
        <taxon>Chitinophaga</taxon>
    </lineage>
</organism>
<protein>
    <recommendedName>
        <fullName evidence="3">Class I lanthipeptide</fullName>
    </recommendedName>
</protein>
<evidence type="ECO:0008006" key="3">
    <source>
        <dbReference type="Google" id="ProtNLM"/>
    </source>
</evidence>
<comment type="caution">
    <text evidence="1">The sequence shown here is derived from an EMBL/GenBank/DDBJ whole genome shotgun (WGS) entry which is preliminary data.</text>
</comment>
<proteinExistence type="predicted"/>
<dbReference type="AlphaFoldDB" id="A0A365XVW5"/>